<keyword evidence="6" id="KW-1185">Reference proteome</keyword>
<dbReference type="RefSeq" id="WP_077750794.1">
    <property type="nucleotide sequence ID" value="NZ_CP014782.1"/>
</dbReference>
<dbReference type="STRING" id="225848.Sps_00219"/>
<dbReference type="GO" id="GO:0004315">
    <property type="term" value="F:3-oxoacyl-[acyl-carrier-protein] synthase activity"/>
    <property type="evidence" value="ECO:0007669"/>
    <property type="project" value="InterPro"/>
</dbReference>
<dbReference type="EC" id="2.3.1.180" evidence="5"/>
<protein>
    <submittedName>
        <fullName evidence="5">3-oxoacyl-(Acyl-carrier-protein) synthase III</fullName>
        <ecNumber evidence="5">2.3.1.180</ecNumber>
    </submittedName>
</protein>
<reference evidence="5 6" key="1">
    <citation type="submission" date="2016-03" db="EMBL/GenBank/DDBJ databases">
        <title>Complete genome sequence of Shewanella psychrophila WP2, a deep sea bacterium isolated from west Pacific sediment.</title>
        <authorList>
            <person name="Xu G."/>
            <person name="Jian H."/>
        </authorList>
    </citation>
    <scope>NUCLEOTIDE SEQUENCE [LARGE SCALE GENOMIC DNA]</scope>
    <source>
        <strain evidence="5 6">WP2</strain>
    </source>
</reference>
<dbReference type="GO" id="GO:0006633">
    <property type="term" value="P:fatty acid biosynthetic process"/>
    <property type="evidence" value="ECO:0007669"/>
    <property type="project" value="InterPro"/>
</dbReference>
<dbReference type="EMBL" id="CP014782">
    <property type="protein sequence ID" value="AQS35439.1"/>
    <property type="molecule type" value="Genomic_DNA"/>
</dbReference>
<dbReference type="InterPro" id="IPR013751">
    <property type="entry name" value="ACP_syn_III_N"/>
</dbReference>
<organism evidence="5 6">
    <name type="scientific">Shewanella psychrophila</name>
    <dbReference type="NCBI Taxonomy" id="225848"/>
    <lineage>
        <taxon>Bacteria</taxon>
        <taxon>Pseudomonadati</taxon>
        <taxon>Pseudomonadota</taxon>
        <taxon>Gammaproteobacteria</taxon>
        <taxon>Alteromonadales</taxon>
        <taxon>Shewanellaceae</taxon>
        <taxon>Shewanella</taxon>
    </lineage>
</organism>
<keyword evidence="1 5" id="KW-0808">Transferase</keyword>
<evidence type="ECO:0000259" key="4">
    <source>
        <dbReference type="Pfam" id="PF08545"/>
    </source>
</evidence>
<accession>A0A1S6HIV4</accession>
<evidence type="ECO:0000259" key="3">
    <source>
        <dbReference type="Pfam" id="PF08541"/>
    </source>
</evidence>
<dbReference type="PANTHER" id="PTHR34069:SF2">
    <property type="entry name" value="BETA-KETOACYL-[ACYL-CARRIER-PROTEIN] SYNTHASE III"/>
    <property type="match status" value="1"/>
</dbReference>
<dbReference type="KEGG" id="spsw:Sps_00219"/>
<sequence length="334" mass="36784">MTIYINQCQHYLPNDPVDNSLLAERFGLNADWVSLFLGNRSRYFTTDLKTGEIKNSLADIATQAAQKAMEIEQIGCEDLDFIVMATATPDQLMPATVNLVAEKLGAANIATFQLQSGCTGAMQAVSMARALLLSGEYRRGLIIGADVCTKFIDPLKDYSQSEANEQINFALFGDGAGAMIMSTQATGLRWKLTQFECHYTGLDLPPGQIVNWRGLRDSDDTMLMEDYKAIEKHVPGLAAEILDSLSTQTAGEVDWYLPPQLSGRMTHNIIRHLGLKDDQVISCVHETGNNGNALPFVQLSHLQDRIEDNQTALLIAIESSKWLKSGLVLEQEAI</sequence>
<dbReference type="OrthoDB" id="2514738at2"/>
<dbReference type="InterPro" id="IPR016039">
    <property type="entry name" value="Thiolase-like"/>
</dbReference>
<evidence type="ECO:0000313" key="5">
    <source>
        <dbReference type="EMBL" id="AQS35439.1"/>
    </source>
</evidence>
<dbReference type="Proteomes" id="UP000189545">
    <property type="component" value="Chromosome"/>
</dbReference>
<dbReference type="GO" id="GO:0033818">
    <property type="term" value="F:beta-ketoacyl-acyl-carrier-protein synthase III activity"/>
    <property type="evidence" value="ECO:0007669"/>
    <property type="project" value="UniProtKB-EC"/>
</dbReference>
<proteinExistence type="predicted"/>
<dbReference type="SUPFAM" id="SSF53901">
    <property type="entry name" value="Thiolase-like"/>
    <property type="match status" value="2"/>
</dbReference>
<dbReference type="Pfam" id="PF08545">
    <property type="entry name" value="ACP_syn_III"/>
    <property type="match status" value="1"/>
</dbReference>
<dbReference type="InterPro" id="IPR013747">
    <property type="entry name" value="ACP_syn_III_C"/>
</dbReference>
<evidence type="ECO:0000256" key="1">
    <source>
        <dbReference type="ARBA" id="ARBA00022679"/>
    </source>
</evidence>
<dbReference type="Pfam" id="PF08541">
    <property type="entry name" value="ACP_syn_III_C"/>
    <property type="match status" value="1"/>
</dbReference>
<gene>
    <name evidence="5" type="ORF">Sps_00219</name>
</gene>
<dbReference type="GO" id="GO:0044550">
    <property type="term" value="P:secondary metabolite biosynthetic process"/>
    <property type="evidence" value="ECO:0007669"/>
    <property type="project" value="TreeGrafter"/>
</dbReference>
<keyword evidence="2 5" id="KW-0012">Acyltransferase</keyword>
<evidence type="ECO:0000256" key="2">
    <source>
        <dbReference type="ARBA" id="ARBA00023315"/>
    </source>
</evidence>
<dbReference type="Gene3D" id="3.40.47.10">
    <property type="match status" value="2"/>
</dbReference>
<evidence type="ECO:0000313" key="6">
    <source>
        <dbReference type="Proteomes" id="UP000189545"/>
    </source>
</evidence>
<feature type="domain" description="Beta-ketoacyl-[acyl-carrier-protein] synthase III C-terminal" evidence="3">
    <location>
        <begin position="249"/>
        <end position="317"/>
    </location>
</feature>
<name>A0A1S6HIV4_9GAMM</name>
<dbReference type="AlphaFoldDB" id="A0A1S6HIV4"/>
<feature type="domain" description="Beta-ketoacyl-[acyl-carrier-protein] synthase III N-terminal" evidence="4">
    <location>
        <begin position="112"/>
        <end position="196"/>
    </location>
</feature>
<dbReference type="PANTHER" id="PTHR34069">
    <property type="entry name" value="3-OXOACYL-[ACYL-CARRIER-PROTEIN] SYNTHASE 3"/>
    <property type="match status" value="1"/>
</dbReference>